<comment type="caution">
    <text evidence="2">The sequence shown here is derived from an EMBL/GenBank/DDBJ whole genome shotgun (WGS) entry which is preliminary data.</text>
</comment>
<name>A0A9D4RSB9_DREPO</name>
<dbReference type="PROSITE" id="PS50082">
    <property type="entry name" value="WD_REPEATS_2"/>
    <property type="match status" value="1"/>
</dbReference>
<feature type="repeat" description="WD" evidence="1">
    <location>
        <begin position="1"/>
        <end position="21"/>
    </location>
</feature>
<dbReference type="Proteomes" id="UP000828390">
    <property type="component" value="Unassembled WGS sequence"/>
</dbReference>
<evidence type="ECO:0000313" key="3">
    <source>
        <dbReference type="Proteomes" id="UP000828390"/>
    </source>
</evidence>
<dbReference type="AlphaFoldDB" id="A0A9D4RSB9"/>
<gene>
    <name evidence="2" type="ORF">DPMN_000934</name>
</gene>
<protein>
    <submittedName>
        <fullName evidence="2">Uncharacterized protein</fullName>
    </submittedName>
</protein>
<accession>A0A9D4RSB9</accession>
<dbReference type="InterPro" id="IPR036322">
    <property type="entry name" value="WD40_repeat_dom_sf"/>
</dbReference>
<reference evidence="2" key="1">
    <citation type="journal article" date="2019" name="bioRxiv">
        <title>The Genome of the Zebra Mussel, Dreissena polymorpha: A Resource for Invasive Species Research.</title>
        <authorList>
            <person name="McCartney M.A."/>
            <person name="Auch B."/>
            <person name="Kono T."/>
            <person name="Mallez S."/>
            <person name="Zhang Y."/>
            <person name="Obille A."/>
            <person name="Becker A."/>
            <person name="Abrahante J.E."/>
            <person name="Garbe J."/>
            <person name="Badalamenti J.P."/>
            <person name="Herman A."/>
            <person name="Mangelson H."/>
            <person name="Liachko I."/>
            <person name="Sullivan S."/>
            <person name="Sone E.D."/>
            <person name="Koren S."/>
            <person name="Silverstein K.A.T."/>
            <person name="Beckman K.B."/>
            <person name="Gohl D.M."/>
        </authorList>
    </citation>
    <scope>NUCLEOTIDE SEQUENCE</scope>
    <source>
        <strain evidence="2">Duluth1</strain>
        <tissue evidence="2">Whole animal</tissue>
    </source>
</reference>
<evidence type="ECO:0000256" key="1">
    <source>
        <dbReference type="PROSITE-ProRule" id="PRU00221"/>
    </source>
</evidence>
<dbReference type="EMBL" id="JAIWYP010000001">
    <property type="protein sequence ID" value="KAH3877078.1"/>
    <property type="molecule type" value="Genomic_DNA"/>
</dbReference>
<reference evidence="2" key="2">
    <citation type="submission" date="2020-11" db="EMBL/GenBank/DDBJ databases">
        <authorList>
            <person name="McCartney M.A."/>
            <person name="Auch B."/>
            <person name="Kono T."/>
            <person name="Mallez S."/>
            <person name="Becker A."/>
            <person name="Gohl D.M."/>
            <person name="Silverstein K.A.T."/>
            <person name="Koren S."/>
            <person name="Bechman K.B."/>
            <person name="Herman A."/>
            <person name="Abrahante J.E."/>
            <person name="Garbe J."/>
        </authorList>
    </citation>
    <scope>NUCLEOTIDE SEQUENCE</scope>
    <source>
        <strain evidence="2">Duluth1</strain>
        <tissue evidence="2">Whole animal</tissue>
    </source>
</reference>
<dbReference type="Gene3D" id="2.130.10.10">
    <property type="entry name" value="YVTN repeat-like/Quinoprotein amine dehydrogenase"/>
    <property type="match status" value="1"/>
</dbReference>
<sequence>MSGEDRRVRVWDLRTGTPFKEFRGHTDVIYTLSFNQSSSMLASGKSINTFVVMF</sequence>
<organism evidence="2 3">
    <name type="scientific">Dreissena polymorpha</name>
    <name type="common">Zebra mussel</name>
    <name type="synonym">Mytilus polymorpha</name>
    <dbReference type="NCBI Taxonomy" id="45954"/>
    <lineage>
        <taxon>Eukaryota</taxon>
        <taxon>Metazoa</taxon>
        <taxon>Spiralia</taxon>
        <taxon>Lophotrochozoa</taxon>
        <taxon>Mollusca</taxon>
        <taxon>Bivalvia</taxon>
        <taxon>Autobranchia</taxon>
        <taxon>Heteroconchia</taxon>
        <taxon>Euheterodonta</taxon>
        <taxon>Imparidentia</taxon>
        <taxon>Neoheterodontei</taxon>
        <taxon>Myida</taxon>
        <taxon>Dreissenoidea</taxon>
        <taxon>Dreissenidae</taxon>
        <taxon>Dreissena</taxon>
    </lineage>
</organism>
<keyword evidence="3" id="KW-1185">Reference proteome</keyword>
<keyword evidence="1" id="KW-0853">WD repeat</keyword>
<dbReference type="Pfam" id="PF00400">
    <property type="entry name" value="WD40"/>
    <property type="match status" value="1"/>
</dbReference>
<proteinExistence type="predicted"/>
<evidence type="ECO:0000313" key="2">
    <source>
        <dbReference type="EMBL" id="KAH3877078.1"/>
    </source>
</evidence>
<dbReference type="InterPro" id="IPR001680">
    <property type="entry name" value="WD40_rpt"/>
</dbReference>
<dbReference type="InterPro" id="IPR015943">
    <property type="entry name" value="WD40/YVTN_repeat-like_dom_sf"/>
</dbReference>
<dbReference type="SUPFAM" id="SSF50978">
    <property type="entry name" value="WD40 repeat-like"/>
    <property type="match status" value="1"/>
</dbReference>